<organism evidence="2 3">
    <name type="scientific">Candidatus Thiothrix singaporensis</name>
    <dbReference type="NCBI Taxonomy" id="2799669"/>
    <lineage>
        <taxon>Bacteria</taxon>
        <taxon>Pseudomonadati</taxon>
        <taxon>Pseudomonadota</taxon>
        <taxon>Gammaproteobacteria</taxon>
        <taxon>Thiotrichales</taxon>
        <taxon>Thiotrichaceae</taxon>
        <taxon>Thiothrix</taxon>
    </lineage>
</organism>
<protein>
    <recommendedName>
        <fullName evidence="4">Tetratricopeptide repeat protein</fullName>
    </recommendedName>
</protein>
<proteinExistence type="predicted"/>
<keyword evidence="1" id="KW-0802">TPR repeat</keyword>
<dbReference type="KEGG" id="this:HZT40_01200"/>
<dbReference type="InterPro" id="IPR019734">
    <property type="entry name" value="TPR_rpt"/>
</dbReference>
<dbReference type="EMBL" id="CP059265">
    <property type="protein sequence ID" value="QLQ30456.1"/>
    <property type="molecule type" value="Genomic_DNA"/>
</dbReference>
<sequence>MPETPVTPKAYQSSPAVQSLVKQADAALAIGDMDKAASTIERALRIESDNPDLWMKLSAINESQGHHEQAASMADKAKVYREQLN</sequence>
<accession>A0A7L6AMX5</accession>
<feature type="repeat" description="TPR" evidence="1">
    <location>
        <begin position="17"/>
        <end position="50"/>
    </location>
</feature>
<evidence type="ECO:0008006" key="4">
    <source>
        <dbReference type="Google" id="ProtNLM"/>
    </source>
</evidence>
<dbReference type="AlphaFoldDB" id="A0A7L6AMX5"/>
<keyword evidence="3" id="KW-1185">Reference proteome</keyword>
<dbReference type="InterPro" id="IPR011990">
    <property type="entry name" value="TPR-like_helical_dom_sf"/>
</dbReference>
<evidence type="ECO:0000313" key="2">
    <source>
        <dbReference type="EMBL" id="QLQ30456.1"/>
    </source>
</evidence>
<evidence type="ECO:0000313" key="3">
    <source>
        <dbReference type="Proteomes" id="UP000510621"/>
    </source>
</evidence>
<dbReference type="Gene3D" id="1.25.40.10">
    <property type="entry name" value="Tetratricopeptide repeat domain"/>
    <property type="match status" value="1"/>
</dbReference>
<gene>
    <name evidence="2" type="ORF">HZT40_01200</name>
</gene>
<dbReference type="Proteomes" id="UP000510621">
    <property type="component" value="Chromosome"/>
</dbReference>
<dbReference type="PROSITE" id="PS50005">
    <property type="entry name" value="TPR"/>
    <property type="match status" value="1"/>
</dbReference>
<reference evidence="2" key="1">
    <citation type="submission" date="2020-06" db="EMBL/GenBank/DDBJ databases">
        <title>Analysis procedures for assessing recovery of high quality, complete, closed genomes from Nanopore long read metagenome sequencing.</title>
        <authorList>
            <person name="Bessarab I."/>
            <person name="Arumugam K."/>
            <person name="Haryono M."/>
            <person name="Liu X."/>
            <person name="Roy S."/>
            <person name="Zuniga-Montanez R.E."/>
            <person name="Qiu G."/>
            <person name="Drautz-Moses D.I."/>
            <person name="Law Y.Y."/>
            <person name="Wuertz S."/>
            <person name="Lauro F.M."/>
            <person name="Huson D.H."/>
            <person name="Williams R.B."/>
        </authorList>
    </citation>
    <scope>NUCLEOTIDE SEQUENCE [LARGE SCALE GENOMIC DNA]</scope>
    <source>
        <strain evidence="2">SSD2</strain>
    </source>
</reference>
<dbReference type="SUPFAM" id="SSF48452">
    <property type="entry name" value="TPR-like"/>
    <property type="match status" value="1"/>
</dbReference>
<dbReference type="Pfam" id="PF13181">
    <property type="entry name" value="TPR_8"/>
    <property type="match status" value="1"/>
</dbReference>
<evidence type="ECO:0000256" key="1">
    <source>
        <dbReference type="PROSITE-ProRule" id="PRU00339"/>
    </source>
</evidence>
<name>A0A7L6AMX5_9GAMM</name>